<proteinExistence type="predicted"/>
<accession>A0A9W9PJ01</accession>
<reference evidence="1" key="1">
    <citation type="submission" date="2022-11" db="EMBL/GenBank/DDBJ databases">
        <authorList>
            <person name="Petersen C."/>
        </authorList>
    </citation>
    <scope>NUCLEOTIDE SEQUENCE</scope>
    <source>
        <strain evidence="1">IBT 19713</strain>
    </source>
</reference>
<dbReference type="EMBL" id="JAPQKS010000002">
    <property type="protein sequence ID" value="KAJ5246836.1"/>
    <property type="molecule type" value="Genomic_DNA"/>
</dbReference>
<gene>
    <name evidence="1" type="ORF">N7468_001819</name>
</gene>
<dbReference type="RefSeq" id="XP_058334257.1">
    <property type="nucleotide sequence ID" value="XM_058471116.1"/>
</dbReference>
<dbReference type="Proteomes" id="UP001150941">
    <property type="component" value="Unassembled WGS sequence"/>
</dbReference>
<name>A0A9W9PJ01_9EURO</name>
<sequence>MGLLYNPETEQPPAQPKMAHYMKGVIFSMAYEDIIGQEYLERLIDNFWSNLLYTYFPPKNGFGIFPWRQMGSPEGRKSHLTVAHITADGSKTLIVFENRKPQEGDSATPEEWASASETLFANIQATRESTQQSNTIYGAVTIGTHVRFYVAQPEAAALEDLPSAETGKAYELKDDEREIHKILTKFKDEALT</sequence>
<evidence type="ECO:0000313" key="2">
    <source>
        <dbReference type="Proteomes" id="UP001150941"/>
    </source>
</evidence>
<organism evidence="1 2">
    <name type="scientific">Penicillium chermesinum</name>
    <dbReference type="NCBI Taxonomy" id="63820"/>
    <lineage>
        <taxon>Eukaryota</taxon>
        <taxon>Fungi</taxon>
        <taxon>Dikarya</taxon>
        <taxon>Ascomycota</taxon>
        <taxon>Pezizomycotina</taxon>
        <taxon>Eurotiomycetes</taxon>
        <taxon>Eurotiomycetidae</taxon>
        <taxon>Eurotiales</taxon>
        <taxon>Aspergillaceae</taxon>
        <taxon>Penicillium</taxon>
    </lineage>
</organism>
<evidence type="ECO:0000313" key="1">
    <source>
        <dbReference type="EMBL" id="KAJ5246836.1"/>
    </source>
</evidence>
<dbReference type="GeneID" id="83198419"/>
<dbReference type="AlphaFoldDB" id="A0A9W9PJ01"/>
<dbReference type="OrthoDB" id="4499616at2759"/>
<reference evidence="1" key="2">
    <citation type="journal article" date="2023" name="IMA Fungus">
        <title>Comparative genomic study of the Penicillium genus elucidates a diverse pangenome and 15 lateral gene transfer events.</title>
        <authorList>
            <person name="Petersen C."/>
            <person name="Sorensen T."/>
            <person name="Nielsen M.R."/>
            <person name="Sondergaard T.E."/>
            <person name="Sorensen J.L."/>
            <person name="Fitzpatrick D.A."/>
            <person name="Frisvad J.C."/>
            <person name="Nielsen K.L."/>
        </authorList>
    </citation>
    <scope>NUCLEOTIDE SEQUENCE</scope>
    <source>
        <strain evidence="1">IBT 19713</strain>
    </source>
</reference>
<comment type="caution">
    <text evidence="1">The sequence shown here is derived from an EMBL/GenBank/DDBJ whole genome shotgun (WGS) entry which is preliminary data.</text>
</comment>
<keyword evidence="2" id="KW-1185">Reference proteome</keyword>
<protein>
    <submittedName>
        <fullName evidence="1">Uncharacterized protein</fullName>
    </submittedName>
</protein>